<reference evidence="2 3" key="1">
    <citation type="submission" date="2019-07" db="EMBL/GenBank/DDBJ databases">
        <authorList>
            <person name="Li J."/>
        </authorList>
    </citation>
    <scope>NUCLEOTIDE SEQUENCE [LARGE SCALE GENOMIC DNA]</scope>
    <source>
        <strain evidence="2 3">TKL69</strain>
    </source>
</reference>
<dbReference type="Pfam" id="PF07602">
    <property type="entry name" value="DUF1565"/>
    <property type="match status" value="1"/>
</dbReference>
<dbReference type="OrthoDB" id="9795486at2"/>
<sequence length="40" mass="4496">MFVSPNGNDKNIGSKQKPFKTIQKEVNIANSGTKIYVRNE</sequence>
<name>A0A516KG18_9BACI</name>
<dbReference type="InterPro" id="IPR011459">
    <property type="entry name" value="DUF1565"/>
</dbReference>
<evidence type="ECO:0000313" key="2">
    <source>
        <dbReference type="EMBL" id="QDP40330.1"/>
    </source>
</evidence>
<dbReference type="SUPFAM" id="SSF51126">
    <property type="entry name" value="Pectin lyase-like"/>
    <property type="match status" value="1"/>
</dbReference>
<evidence type="ECO:0000259" key="1">
    <source>
        <dbReference type="Pfam" id="PF07602"/>
    </source>
</evidence>
<dbReference type="Gene3D" id="2.160.20.10">
    <property type="entry name" value="Single-stranded right-handed beta-helix, Pectin lyase-like"/>
    <property type="match status" value="1"/>
</dbReference>
<dbReference type="AlphaFoldDB" id="A0A516KG18"/>
<dbReference type="Proteomes" id="UP000315215">
    <property type="component" value="Chromosome"/>
</dbReference>
<dbReference type="RefSeq" id="WP_143893797.1">
    <property type="nucleotide sequence ID" value="NZ_CP041666.1"/>
</dbReference>
<dbReference type="InterPro" id="IPR012334">
    <property type="entry name" value="Pectin_lyas_fold"/>
</dbReference>
<organism evidence="2 3">
    <name type="scientific">Radiobacillus deserti</name>
    <dbReference type="NCBI Taxonomy" id="2594883"/>
    <lineage>
        <taxon>Bacteria</taxon>
        <taxon>Bacillati</taxon>
        <taxon>Bacillota</taxon>
        <taxon>Bacilli</taxon>
        <taxon>Bacillales</taxon>
        <taxon>Bacillaceae</taxon>
        <taxon>Radiobacillus</taxon>
    </lineage>
</organism>
<feature type="domain" description="DUF1565" evidence="1">
    <location>
        <begin position="6"/>
        <end position="37"/>
    </location>
</feature>
<dbReference type="InterPro" id="IPR011050">
    <property type="entry name" value="Pectin_lyase_fold/virulence"/>
</dbReference>
<evidence type="ECO:0000313" key="3">
    <source>
        <dbReference type="Proteomes" id="UP000315215"/>
    </source>
</evidence>
<keyword evidence="3" id="KW-1185">Reference proteome</keyword>
<protein>
    <submittedName>
        <fullName evidence="2">DUF1565 domain-containing protein</fullName>
    </submittedName>
</protein>
<dbReference type="KEGG" id="aqt:FN924_09160"/>
<proteinExistence type="predicted"/>
<dbReference type="EMBL" id="CP041666">
    <property type="protein sequence ID" value="QDP40330.1"/>
    <property type="molecule type" value="Genomic_DNA"/>
</dbReference>
<accession>A0A516KG18</accession>
<gene>
    <name evidence="2" type="ORF">FN924_09160</name>
</gene>